<dbReference type="PANTHER" id="PTHR11545">
    <property type="entry name" value="RIBOSOMAL PROTEIN L13"/>
    <property type="match status" value="1"/>
</dbReference>
<evidence type="ECO:0000256" key="7">
    <source>
        <dbReference type="RuleBase" id="RU003878"/>
    </source>
</evidence>
<dbReference type="NCBIfam" id="TIGR01066">
    <property type="entry name" value="rplM_bact"/>
    <property type="match status" value="1"/>
</dbReference>
<organism evidence="8 9">
    <name type="scientific">candidate division WOR_3 bacterium SM23_42</name>
    <dbReference type="NCBI Taxonomy" id="1703779"/>
    <lineage>
        <taxon>Bacteria</taxon>
        <taxon>Bacteria division WOR-3</taxon>
    </lineage>
</organism>
<dbReference type="HAMAP" id="MF_01366">
    <property type="entry name" value="Ribosomal_uL13"/>
    <property type="match status" value="1"/>
</dbReference>
<name>A0A0S8FTL0_UNCW3</name>
<dbReference type="InterPro" id="IPR023563">
    <property type="entry name" value="Ribosomal_uL13_CS"/>
</dbReference>
<evidence type="ECO:0000256" key="1">
    <source>
        <dbReference type="ARBA" id="ARBA00006227"/>
    </source>
</evidence>
<dbReference type="FunFam" id="3.90.1180.10:FF:000001">
    <property type="entry name" value="50S ribosomal protein L13"/>
    <property type="match status" value="1"/>
</dbReference>
<dbReference type="PROSITE" id="PS00783">
    <property type="entry name" value="RIBOSOMAL_L13"/>
    <property type="match status" value="1"/>
</dbReference>
<dbReference type="PIRSF" id="PIRSF002181">
    <property type="entry name" value="Ribosomal_L13"/>
    <property type="match status" value="1"/>
</dbReference>
<dbReference type="PANTHER" id="PTHR11545:SF2">
    <property type="entry name" value="LARGE RIBOSOMAL SUBUNIT PROTEIN UL13M"/>
    <property type="match status" value="1"/>
</dbReference>
<gene>
    <name evidence="5 7" type="primary">rplM</name>
    <name evidence="8" type="ORF">AMJ83_04435</name>
</gene>
<dbReference type="GO" id="GO:0003729">
    <property type="term" value="F:mRNA binding"/>
    <property type="evidence" value="ECO:0007669"/>
    <property type="project" value="UniProtKB-ARBA"/>
</dbReference>
<dbReference type="GO" id="GO:0017148">
    <property type="term" value="P:negative regulation of translation"/>
    <property type="evidence" value="ECO:0007669"/>
    <property type="project" value="TreeGrafter"/>
</dbReference>
<dbReference type="CDD" id="cd00392">
    <property type="entry name" value="Ribosomal_L13"/>
    <property type="match status" value="1"/>
</dbReference>
<proteinExistence type="inferred from homology"/>
<accession>A0A0S8FTL0</accession>
<evidence type="ECO:0000313" key="9">
    <source>
        <dbReference type="Proteomes" id="UP000051373"/>
    </source>
</evidence>
<dbReference type="GO" id="GO:0003735">
    <property type="term" value="F:structural constituent of ribosome"/>
    <property type="evidence" value="ECO:0007669"/>
    <property type="project" value="InterPro"/>
</dbReference>
<evidence type="ECO:0000256" key="3">
    <source>
        <dbReference type="ARBA" id="ARBA00023274"/>
    </source>
</evidence>
<dbReference type="Proteomes" id="UP000051373">
    <property type="component" value="Unassembled WGS sequence"/>
</dbReference>
<dbReference type="GO" id="GO:0022625">
    <property type="term" value="C:cytosolic large ribosomal subunit"/>
    <property type="evidence" value="ECO:0007669"/>
    <property type="project" value="TreeGrafter"/>
</dbReference>
<dbReference type="Gene3D" id="3.90.1180.10">
    <property type="entry name" value="Ribosomal protein L13"/>
    <property type="match status" value="1"/>
</dbReference>
<sequence>MKTKVLKKAEVKRNWYVVDAKGKVLGRLASKIAVVLTGKHKPQYTPHVDCGDFVVIVNADKFRVTGNKMRDKIYYSHSFFPGGLKKIHLDLMLKKHPGRAIYHAVSGMLPKNKLRARRLKRLKIYADANHPHSAQSPQTIEL</sequence>
<comment type="function">
    <text evidence="5 7">This protein is one of the early assembly proteins of the 50S ribosomal subunit, although it is not seen to bind rRNA by itself. It is important during the early stages of 50S assembly.</text>
</comment>
<comment type="subunit">
    <text evidence="5">Part of the 50S ribosomal subunit.</text>
</comment>
<dbReference type="InterPro" id="IPR036899">
    <property type="entry name" value="Ribosomal_uL13_sf"/>
</dbReference>
<evidence type="ECO:0000256" key="5">
    <source>
        <dbReference type="HAMAP-Rule" id="MF_01366"/>
    </source>
</evidence>
<dbReference type="AlphaFoldDB" id="A0A0S8FTL0"/>
<keyword evidence="2 5" id="KW-0689">Ribosomal protein</keyword>
<comment type="caution">
    <text evidence="8">The sequence shown here is derived from an EMBL/GenBank/DDBJ whole genome shotgun (WGS) entry which is preliminary data.</text>
</comment>
<dbReference type="InterPro" id="IPR005822">
    <property type="entry name" value="Ribosomal_uL13"/>
</dbReference>
<evidence type="ECO:0000256" key="2">
    <source>
        <dbReference type="ARBA" id="ARBA00022980"/>
    </source>
</evidence>
<dbReference type="InterPro" id="IPR005823">
    <property type="entry name" value="Ribosomal_uL13_bac-type"/>
</dbReference>
<dbReference type="GO" id="GO:0006412">
    <property type="term" value="P:translation"/>
    <property type="evidence" value="ECO:0007669"/>
    <property type="project" value="UniProtKB-UniRule"/>
</dbReference>
<dbReference type="PATRIC" id="fig|1703779.3.peg.974"/>
<keyword evidence="3 5" id="KW-0687">Ribonucleoprotein</keyword>
<dbReference type="SUPFAM" id="SSF52161">
    <property type="entry name" value="Ribosomal protein L13"/>
    <property type="match status" value="1"/>
</dbReference>
<evidence type="ECO:0000313" key="8">
    <source>
        <dbReference type="EMBL" id="KPK64067.1"/>
    </source>
</evidence>
<comment type="similarity">
    <text evidence="1 5 6">Belongs to the universal ribosomal protein uL13 family.</text>
</comment>
<evidence type="ECO:0000256" key="6">
    <source>
        <dbReference type="RuleBase" id="RU003877"/>
    </source>
</evidence>
<protein>
    <recommendedName>
        <fullName evidence="4 5">Large ribosomal subunit protein uL13</fullName>
    </recommendedName>
</protein>
<reference evidence="8 9" key="1">
    <citation type="journal article" date="2015" name="Microbiome">
        <title>Genomic resolution of linkages in carbon, nitrogen, and sulfur cycling among widespread estuary sediment bacteria.</title>
        <authorList>
            <person name="Baker B.J."/>
            <person name="Lazar C.S."/>
            <person name="Teske A.P."/>
            <person name="Dick G.J."/>
        </authorList>
    </citation>
    <scope>NUCLEOTIDE SEQUENCE [LARGE SCALE GENOMIC DNA]</scope>
    <source>
        <strain evidence="8">SM23_42</strain>
    </source>
</reference>
<evidence type="ECO:0000256" key="4">
    <source>
        <dbReference type="ARBA" id="ARBA00035201"/>
    </source>
</evidence>
<dbReference type="STRING" id="1703779.AMJ83_04435"/>
<dbReference type="EMBL" id="LJUJ01000006">
    <property type="protein sequence ID" value="KPK64067.1"/>
    <property type="molecule type" value="Genomic_DNA"/>
</dbReference>
<dbReference type="Pfam" id="PF00572">
    <property type="entry name" value="Ribosomal_L13"/>
    <property type="match status" value="1"/>
</dbReference>